<dbReference type="RefSeq" id="WP_253077322.1">
    <property type="nucleotide sequence ID" value="NZ_JAMXWN010000019.1"/>
</dbReference>
<gene>
    <name evidence="1" type="ORF">ACFP7A_01250</name>
</gene>
<accession>A0ABW1WAE3</accession>
<dbReference type="Proteomes" id="UP001596267">
    <property type="component" value="Unassembled WGS sequence"/>
</dbReference>
<reference evidence="2" key="1">
    <citation type="journal article" date="2019" name="Int. J. Syst. Evol. Microbiol.">
        <title>The Global Catalogue of Microorganisms (GCM) 10K type strain sequencing project: providing services to taxonomists for standard genome sequencing and annotation.</title>
        <authorList>
            <consortium name="The Broad Institute Genomics Platform"/>
            <consortium name="The Broad Institute Genome Sequencing Center for Infectious Disease"/>
            <person name="Wu L."/>
            <person name="Ma J."/>
        </authorList>
    </citation>
    <scope>NUCLEOTIDE SEQUENCE [LARGE SCALE GENOMIC DNA]</scope>
    <source>
        <strain evidence="2">CCUG 42001</strain>
    </source>
</reference>
<proteinExistence type="predicted"/>
<sequence>MTKNELIEVFKRAKKQRFDYVGVQIHMDGYPENELIVNKQENFDSKLNYYLATYDDELNHKYAKGIYIADAKPAHFLAEFAGLF</sequence>
<organism evidence="1 2">
    <name type="scientific">Sporolactobacillus kofuensis</name>
    <dbReference type="NCBI Taxonomy" id="269672"/>
    <lineage>
        <taxon>Bacteria</taxon>
        <taxon>Bacillati</taxon>
        <taxon>Bacillota</taxon>
        <taxon>Bacilli</taxon>
        <taxon>Bacillales</taxon>
        <taxon>Sporolactobacillaceae</taxon>
        <taxon>Sporolactobacillus</taxon>
    </lineage>
</organism>
<dbReference type="EMBL" id="JBHSTQ010000001">
    <property type="protein sequence ID" value="MFC6385213.1"/>
    <property type="molecule type" value="Genomic_DNA"/>
</dbReference>
<name>A0ABW1WAE3_9BACL</name>
<protein>
    <submittedName>
        <fullName evidence="1">Uncharacterized protein</fullName>
    </submittedName>
</protein>
<evidence type="ECO:0000313" key="2">
    <source>
        <dbReference type="Proteomes" id="UP001596267"/>
    </source>
</evidence>
<comment type="caution">
    <text evidence="1">The sequence shown here is derived from an EMBL/GenBank/DDBJ whole genome shotgun (WGS) entry which is preliminary data.</text>
</comment>
<evidence type="ECO:0000313" key="1">
    <source>
        <dbReference type="EMBL" id="MFC6385213.1"/>
    </source>
</evidence>
<keyword evidence="2" id="KW-1185">Reference proteome</keyword>